<dbReference type="SUPFAM" id="SSF51419">
    <property type="entry name" value="PLP-binding barrel"/>
    <property type="match status" value="1"/>
</dbReference>
<dbReference type="Pfam" id="PF01168">
    <property type="entry name" value="Ala_racemase_N"/>
    <property type="match status" value="1"/>
</dbReference>
<dbReference type="InterPro" id="IPR029066">
    <property type="entry name" value="PLP-binding_barrel"/>
</dbReference>
<dbReference type="EC" id="5.1.1.1" evidence="4"/>
<dbReference type="GO" id="GO:0036088">
    <property type="term" value="P:D-serine catabolic process"/>
    <property type="evidence" value="ECO:0007669"/>
    <property type="project" value="TreeGrafter"/>
</dbReference>
<dbReference type="InterPro" id="IPR001608">
    <property type="entry name" value="Ala_racemase_N"/>
</dbReference>
<dbReference type="PANTHER" id="PTHR28004">
    <property type="entry name" value="ZGC:162816-RELATED"/>
    <property type="match status" value="1"/>
</dbReference>
<evidence type="ECO:0000313" key="4">
    <source>
        <dbReference type="EMBL" id="MBX0306041.1"/>
    </source>
</evidence>
<dbReference type="InterPro" id="IPR051466">
    <property type="entry name" value="D-amino_acid_metab_enzyme"/>
</dbReference>
<feature type="domain" description="D-serine dehydratase-like" evidence="3">
    <location>
        <begin position="268"/>
        <end position="356"/>
    </location>
</feature>
<comment type="caution">
    <text evidence="4">The sequence shown here is derived from an EMBL/GenBank/DDBJ whole genome shotgun (WGS) entry which is preliminary data.</text>
</comment>
<dbReference type="Gene3D" id="2.40.37.20">
    <property type="entry name" value="D-serine dehydratase-like domain"/>
    <property type="match status" value="1"/>
</dbReference>
<dbReference type="Gene3D" id="3.20.20.10">
    <property type="entry name" value="Alanine racemase"/>
    <property type="match status" value="1"/>
</dbReference>
<name>A0A8J8C9X6_9EURY</name>
<dbReference type="InterPro" id="IPR026956">
    <property type="entry name" value="D-ser_dehydrat-like_dom"/>
</dbReference>
<sequence length="373" mass="40356">MLQSQWLPETGASVDSVPTPAVLVDTQTLESNISAYHTLAADHDTTVRPHIKVHRSPELATTQLRHGATGVMASTLSSASLMVDHGIDDIVLVRPVICQEKLATLVSLLERTARFSVTVHDAQNIERLTAALDGTDERLGIYIEIDSGDDRGGVPPGEPSVQVAKQVASAPSLQFRGVITYDNRAAYHTDSRAEFRNVADSIAEMVERTVDDCIQAGVTVPDVCVGTTATAPYMAQKDVVTEINPGRYLFHDTAMVDLVPDIDLADCAMELRTTVISKPSPGRILTDSGCLSVSWAPQKLRVRQDSDVSMADRSSEHMMWDISNADIDPNVGDQLDIVPYNIYAVMNVHDYAVGVSDGTVDSILELTGRGCSR</sequence>
<accession>A0A8J8C9X6</accession>
<dbReference type="Proteomes" id="UP000783863">
    <property type="component" value="Unassembled WGS sequence"/>
</dbReference>
<evidence type="ECO:0000256" key="1">
    <source>
        <dbReference type="ARBA" id="ARBA00005323"/>
    </source>
</evidence>
<proteinExistence type="inferred from homology"/>
<comment type="similarity">
    <text evidence="1">Belongs to the DSD1 family.</text>
</comment>
<organism evidence="4 5">
    <name type="scientific">Haloarcula salinisoli</name>
    <dbReference type="NCBI Taxonomy" id="2487746"/>
    <lineage>
        <taxon>Archaea</taxon>
        <taxon>Methanobacteriati</taxon>
        <taxon>Methanobacteriota</taxon>
        <taxon>Stenosarchaea group</taxon>
        <taxon>Halobacteria</taxon>
        <taxon>Halobacteriales</taxon>
        <taxon>Haloarculaceae</taxon>
        <taxon>Haloarcula</taxon>
    </lineage>
</organism>
<dbReference type="GO" id="GO:0008784">
    <property type="term" value="F:alanine racemase activity"/>
    <property type="evidence" value="ECO:0007669"/>
    <property type="project" value="UniProtKB-EC"/>
</dbReference>
<dbReference type="RefSeq" id="WP_220590233.1">
    <property type="nucleotide sequence ID" value="NZ_RKLQ01000007.1"/>
</dbReference>
<evidence type="ECO:0000259" key="3">
    <source>
        <dbReference type="SMART" id="SM01119"/>
    </source>
</evidence>
<dbReference type="EMBL" id="RKLQ01000007">
    <property type="protein sequence ID" value="MBX0306041.1"/>
    <property type="molecule type" value="Genomic_DNA"/>
</dbReference>
<dbReference type="AlphaFoldDB" id="A0A8J8C9X6"/>
<reference evidence="4" key="1">
    <citation type="submission" date="2021-06" db="EMBL/GenBank/DDBJ databases">
        <title>Halomicroarcula sp. F24A a new haloarchaeum isolated from saline soil.</title>
        <authorList>
            <person name="Duran-Viseras A."/>
            <person name="Sanchez-Porro C."/>
            <person name="Ventosa A."/>
        </authorList>
    </citation>
    <scope>NUCLEOTIDE SEQUENCE</scope>
    <source>
        <strain evidence="4">F24A</strain>
    </source>
</reference>
<keyword evidence="4" id="KW-0413">Isomerase</keyword>
<evidence type="ECO:0000256" key="2">
    <source>
        <dbReference type="ARBA" id="ARBA00023239"/>
    </source>
</evidence>
<dbReference type="InterPro" id="IPR042208">
    <property type="entry name" value="D-ser_dehydrat-like_sf"/>
</dbReference>
<protein>
    <submittedName>
        <fullName evidence="4">Alanine racemase</fullName>
        <ecNumber evidence="4">5.1.1.1</ecNumber>
    </submittedName>
</protein>
<evidence type="ECO:0000313" key="5">
    <source>
        <dbReference type="Proteomes" id="UP000783863"/>
    </source>
</evidence>
<dbReference type="SMART" id="SM01119">
    <property type="entry name" value="D-ser_dehydrat"/>
    <property type="match status" value="1"/>
</dbReference>
<keyword evidence="5" id="KW-1185">Reference proteome</keyword>
<gene>
    <name evidence="4" type="ORF">EGD98_20550</name>
</gene>
<keyword evidence="2" id="KW-0456">Lyase</keyword>
<dbReference type="PANTHER" id="PTHR28004:SF2">
    <property type="entry name" value="D-SERINE DEHYDRATASE"/>
    <property type="match status" value="1"/>
</dbReference>
<dbReference type="Pfam" id="PF14031">
    <property type="entry name" value="D-ser_dehydrat"/>
    <property type="match status" value="1"/>
</dbReference>
<dbReference type="GO" id="GO:0008721">
    <property type="term" value="F:D-serine ammonia-lyase activity"/>
    <property type="evidence" value="ECO:0007669"/>
    <property type="project" value="TreeGrafter"/>
</dbReference>